<dbReference type="Proteomes" id="UP001305779">
    <property type="component" value="Unassembled WGS sequence"/>
</dbReference>
<evidence type="ECO:0000313" key="1">
    <source>
        <dbReference type="EMBL" id="KAK4498492.1"/>
    </source>
</evidence>
<keyword evidence="2" id="KW-1185">Reference proteome</keyword>
<comment type="caution">
    <text evidence="1">The sequence shown here is derived from an EMBL/GenBank/DDBJ whole genome shotgun (WGS) entry which is preliminary data.</text>
</comment>
<proteinExistence type="predicted"/>
<evidence type="ECO:0000313" key="2">
    <source>
        <dbReference type="Proteomes" id="UP001305779"/>
    </source>
</evidence>
<evidence type="ECO:0008006" key="3">
    <source>
        <dbReference type="Google" id="ProtNLM"/>
    </source>
</evidence>
<sequence>MTTSSSPSECYFLTRLPQEVRDIIYEHILTFSHPLKLRQVVAGSKNTSILRANRQIHSEALPVFYDTNTILATRNDFCVDTDADLQTPVRKDQVRHLLIKNFSQSIRCSSFSGGNNLYLSGCCDVCKPNASGFLAALNSLPRLKSVVIDYLNHYREFAFIKQTIQGIGSTHLEAEHGFTLTCTGVARYKLTSPSLRSDLDITFTDLPLNTIWTALTTFRGSNTSIHPLPGEEALLHRLREDVHRDLPDCLNTILVLRHSQCNTPVGGEEIWRAYEATPEDPNILAELTEAILGFTVIGISRRMEARLMVRQGRGSEVPVDLRDLD</sequence>
<dbReference type="InterPro" id="IPR038883">
    <property type="entry name" value="AN11006-like"/>
</dbReference>
<dbReference type="EMBL" id="JAXOVC010000008">
    <property type="protein sequence ID" value="KAK4498492.1"/>
    <property type="molecule type" value="Genomic_DNA"/>
</dbReference>
<reference evidence="1 2" key="1">
    <citation type="journal article" date="2023" name="G3 (Bethesda)">
        <title>A chromosome-level genome assembly of Zasmidium syzygii isolated from banana leaves.</title>
        <authorList>
            <person name="van Westerhoven A.C."/>
            <person name="Mehrabi R."/>
            <person name="Talebi R."/>
            <person name="Steentjes M.B.F."/>
            <person name="Corcolon B."/>
            <person name="Chong P.A."/>
            <person name="Kema G.H.J."/>
            <person name="Seidl M.F."/>
        </authorList>
    </citation>
    <scope>NUCLEOTIDE SEQUENCE [LARGE SCALE GENOMIC DNA]</scope>
    <source>
        <strain evidence="1 2">P124</strain>
    </source>
</reference>
<dbReference type="PANTHER" id="PTHR42085">
    <property type="entry name" value="F-BOX DOMAIN-CONTAINING PROTEIN"/>
    <property type="match status" value="1"/>
</dbReference>
<accession>A0ABR0EAM0</accession>
<name>A0ABR0EAM0_ZASCE</name>
<protein>
    <recommendedName>
        <fullName evidence="3">F-box domain-containing protein</fullName>
    </recommendedName>
</protein>
<dbReference type="PANTHER" id="PTHR42085:SF2">
    <property type="entry name" value="F-BOX DOMAIN-CONTAINING PROTEIN"/>
    <property type="match status" value="1"/>
</dbReference>
<gene>
    <name evidence="1" type="ORF">PRZ48_011150</name>
</gene>
<organism evidence="1 2">
    <name type="scientific">Zasmidium cellare</name>
    <name type="common">Wine cellar mold</name>
    <name type="synonym">Racodium cellare</name>
    <dbReference type="NCBI Taxonomy" id="395010"/>
    <lineage>
        <taxon>Eukaryota</taxon>
        <taxon>Fungi</taxon>
        <taxon>Dikarya</taxon>
        <taxon>Ascomycota</taxon>
        <taxon>Pezizomycotina</taxon>
        <taxon>Dothideomycetes</taxon>
        <taxon>Dothideomycetidae</taxon>
        <taxon>Mycosphaerellales</taxon>
        <taxon>Mycosphaerellaceae</taxon>
        <taxon>Zasmidium</taxon>
    </lineage>
</organism>